<dbReference type="PANTHER" id="PTHR43798:SF31">
    <property type="entry name" value="AB HYDROLASE SUPERFAMILY PROTEIN YCLE"/>
    <property type="match status" value="1"/>
</dbReference>
<dbReference type="InterPro" id="IPR050266">
    <property type="entry name" value="AB_hydrolase_sf"/>
</dbReference>
<dbReference type="RefSeq" id="WP_215788725.1">
    <property type="nucleotide sequence ID" value="NZ_JAHKKG010000005.1"/>
</dbReference>
<keyword evidence="1 3" id="KW-0378">Hydrolase</keyword>
<dbReference type="InterPro" id="IPR029058">
    <property type="entry name" value="AB_hydrolase_fold"/>
</dbReference>
<dbReference type="Gene3D" id="3.40.50.1820">
    <property type="entry name" value="alpha/beta hydrolase"/>
    <property type="match status" value="1"/>
</dbReference>
<dbReference type="EMBL" id="JAHKKG010000005">
    <property type="protein sequence ID" value="MBU2665535.1"/>
    <property type="molecule type" value="Genomic_DNA"/>
</dbReference>
<feature type="domain" description="AB hydrolase-1" evidence="2">
    <location>
        <begin position="14"/>
        <end position="237"/>
    </location>
</feature>
<protein>
    <submittedName>
        <fullName evidence="3">Alpha/beta hydrolase</fullName>
    </submittedName>
</protein>
<evidence type="ECO:0000259" key="2">
    <source>
        <dbReference type="Pfam" id="PF12697"/>
    </source>
</evidence>
<organism evidence="3 4">
    <name type="scientific">Paractinoplanes bogorensis</name>
    <dbReference type="NCBI Taxonomy" id="1610840"/>
    <lineage>
        <taxon>Bacteria</taxon>
        <taxon>Bacillati</taxon>
        <taxon>Actinomycetota</taxon>
        <taxon>Actinomycetes</taxon>
        <taxon>Micromonosporales</taxon>
        <taxon>Micromonosporaceae</taxon>
        <taxon>Paractinoplanes</taxon>
    </lineage>
</organism>
<reference evidence="3 4" key="1">
    <citation type="submission" date="2021-06" db="EMBL/GenBank/DDBJ databases">
        <title>Actinoplanes lichenicola sp. nov., and Actinoplanes ovalisporus sp. nov., isolated from lichen in Thailand.</title>
        <authorList>
            <person name="Saeng-In P."/>
            <person name="Kanchanasin P."/>
            <person name="Yuki M."/>
            <person name="Kudo T."/>
            <person name="Ohkuma M."/>
            <person name="Phongsopitanun W."/>
            <person name="Tanasupawat S."/>
        </authorList>
    </citation>
    <scope>NUCLEOTIDE SEQUENCE [LARGE SCALE GENOMIC DNA]</scope>
    <source>
        <strain evidence="3 4">NBRC 110975</strain>
    </source>
</reference>
<keyword evidence="4" id="KW-1185">Reference proteome</keyword>
<dbReference type="SUPFAM" id="SSF53474">
    <property type="entry name" value="alpha/beta-Hydrolases"/>
    <property type="match status" value="1"/>
</dbReference>
<dbReference type="InterPro" id="IPR000073">
    <property type="entry name" value="AB_hydrolase_1"/>
</dbReference>
<dbReference type="GO" id="GO:0016787">
    <property type="term" value="F:hydrolase activity"/>
    <property type="evidence" value="ECO:0007669"/>
    <property type="project" value="UniProtKB-KW"/>
</dbReference>
<name>A0ABS5YTY5_9ACTN</name>
<dbReference type="Pfam" id="PF12697">
    <property type="entry name" value="Abhydrolase_6"/>
    <property type="match status" value="1"/>
</dbReference>
<accession>A0ABS5YTY5</accession>
<gene>
    <name evidence="3" type="ORF">KOI35_18665</name>
</gene>
<comment type="caution">
    <text evidence="3">The sequence shown here is derived from an EMBL/GenBank/DDBJ whole genome shotgun (WGS) entry which is preliminary data.</text>
</comment>
<dbReference type="PANTHER" id="PTHR43798">
    <property type="entry name" value="MONOACYLGLYCEROL LIPASE"/>
    <property type="match status" value="1"/>
</dbReference>
<dbReference type="Proteomes" id="UP001519654">
    <property type="component" value="Unassembled WGS sequence"/>
</dbReference>
<evidence type="ECO:0000313" key="3">
    <source>
        <dbReference type="EMBL" id="MBU2665535.1"/>
    </source>
</evidence>
<proteinExistence type="predicted"/>
<sequence>MTLSHESDGSGPAVLLLHSTVCDRRMWTPQVPALVKAGFRAIRPDLPGYGDTPVPTAPTDVAAEALALTGDGPLHLVGSSGGGVVALEIAARWPSRVASLTLLCTAAPGLVPSPALRALWDGENALLEAGDVATATELNVQTWLGPQASDEARALVREMQSHAFKVQLAADEPDEIEIDWTPDAITARTLLVSGAHDLPDFAAIATSLAASLPQARHVELDWAGHLPSLEDPAKINELLLTFLRSS</sequence>
<evidence type="ECO:0000256" key="1">
    <source>
        <dbReference type="ARBA" id="ARBA00022801"/>
    </source>
</evidence>
<evidence type="ECO:0000313" key="4">
    <source>
        <dbReference type="Proteomes" id="UP001519654"/>
    </source>
</evidence>